<sequence length="60" mass="6854">MLIALPEIGVLAYEFELEDDESLKEGRKRQHSPEAVQKWEKASSLRVRASIKEKNKSING</sequence>
<protein>
    <submittedName>
        <fullName evidence="1">Uncharacterized protein</fullName>
    </submittedName>
</protein>
<dbReference type="AlphaFoldDB" id="A0A1Y0B322"/>
<gene>
    <name evidence="1" type="ORF">AEK19_MT1651</name>
</gene>
<dbReference type="EMBL" id="KY774314">
    <property type="protein sequence ID" value="ART31835.1"/>
    <property type="molecule type" value="Genomic_DNA"/>
</dbReference>
<proteinExistence type="predicted"/>
<accession>A0A1Y0B322</accession>
<geneLocation type="mitochondrion" evidence="1"/>
<name>A0A1Y0B322_9LAMI</name>
<keyword evidence="1" id="KW-0496">Mitochondrion</keyword>
<organism evidence="1">
    <name type="scientific">Utricularia reniformis</name>
    <dbReference type="NCBI Taxonomy" id="192314"/>
    <lineage>
        <taxon>Eukaryota</taxon>
        <taxon>Viridiplantae</taxon>
        <taxon>Streptophyta</taxon>
        <taxon>Embryophyta</taxon>
        <taxon>Tracheophyta</taxon>
        <taxon>Spermatophyta</taxon>
        <taxon>Magnoliopsida</taxon>
        <taxon>eudicotyledons</taxon>
        <taxon>Gunneridae</taxon>
        <taxon>Pentapetalae</taxon>
        <taxon>asterids</taxon>
        <taxon>lamiids</taxon>
        <taxon>Lamiales</taxon>
        <taxon>Lentibulariaceae</taxon>
        <taxon>Utricularia</taxon>
    </lineage>
</organism>
<evidence type="ECO:0000313" key="1">
    <source>
        <dbReference type="EMBL" id="ART31835.1"/>
    </source>
</evidence>
<reference evidence="1" key="1">
    <citation type="submission" date="2017-03" db="EMBL/GenBank/DDBJ databases">
        <title>The mitochondrial genome of the carnivorous plant Utricularia reniformis (Lentibulariaceae): structure, comparative analysis and evolutionary landmarks.</title>
        <authorList>
            <person name="Silva S.R."/>
            <person name="Alvarenga D.O."/>
            <person name="Michael T.P."/>
            <person name="Miranda V.F.O."/>
            <person name="Varani A.M."/>
        </authorList>
    </citation>
    <scope>NUCLEOTIDE SEQUENCE</scope>
</reference>